<comment type="pathway">
    <text evidence="6">Metabolic intermediate biosynthesis; chorismate biosynthesis; chorismate from D-erythrose 4-phosphate and phosphoenolpyruvate: step 4/7.</text>
</comment>
<feature type="domain" description="SDH C-terminal" evidence="9">
    <location>
        <begin position="265"/>
        <end position="295"/>
    </location>
</feature>
<keyword evidence="5 6" id="KW-0057">Aromatic amino acid biosynthesis</keyword>
<dbReference type="Pfam" id="PF18317">
    <property type="entry name" value="SDH_C"/>
    <property type="match status" value="1"/>
</dbReference>
<evidence type="ECO:0000256" key="4">
    <source>
        <dbReference type="ARBA" id="ARBA00023002"/>
    </source>
</evidence>
<evidence type="ECO:0000256" key="5">
    <source>
        <dbReference type="ARBA" id="ARBA00023141"/>
    </source>
</evidence>
<organism evidence="10 11">
    <name type="scientific">Methanobrevibacter cuticularis</name>
    <dbReference type="NCBI Taxonomy" id="47311"/>
    <lineage>
        <taxon>Archaea</taxon>
        <taxon>Methanobacteriati</taxon>
        <taxon>Methanobacteriota</taxon>
        <taxon>Methanomada group</taxon>
        <taxon>Methanobacteria</taxon>
        <taxon>Methanobacteriales</taxon>
        <taxon>Methanobacteriaceae</taxon>
        <taxon>Methanobrevibacter</taxon>
    </lineage>
</organism>
<comment type="function">
    <text evidence="6">Involved in the biosynthesis of the chorismate, which leads to the biosynthesis of aromatic amino acids. Catalyzes the reversible NADPH linked reduction of 3-dehydroshikimate (DHSA) to yield shikimate (SA).</text>
</comment>
<dbReference type="InterPro" id="IPR046346">
    <property type="entry name" value="Aminoacid_DH-like_N_sf"/>
</dbReference>
<dbReference type="UniPathway" id="UPA00053">
    <property type="reaction ID" value="UER00087"/>
</dbReference>
<comment type="catalytic activity">
    <reaction evidence="6">
        <text>shikimate + NADP(+) = 3-dehydroshikimate + NADPH + H(+)</text>
        <dbReference type="Rhea" id="RHEA:17737"/>
        <dbReference type="ChEBI" id="CHEBI:15378"/>
        <dbReference type="ChEBI" id="CHEBI:16630"/>
        <dbReference type="ChEBI" id="CHEBI:36208"/>
        <dbReference type="ChEBI" id="CHEBI:57783"/>
        <dbReference type="ChEBI" id="CHEBI:58349"/>
        <dbReference type="EC" id="1.1.1.25"/>
    </reaction>
</comment>
<evidence type="ECO:0000256" key="1">
    <source>
        <dbReference type="ARBA" id="ARBA00012962"/>
    </source>
</evidence>
<dbReference type="SUPFAM" id="SSF53223">
    <property type="entry name" value="Aminoacid dehydrogenase-like, N-terminal domain"/>
    <property type="match status" value="1"/>
</dbReference>
<protein>
    <recommendedName>
        <fullName evidence="1 6">Shikimate dehydrogenase (NADP(+))</fullName>
        <shortName evidence="6">SDH</shortName>
        <ecNumber evidence="1 6">1.1.1.25</ecNumber>
    </recommendedName>
</protein>
<dbReference type="Proteomes" id="UP000077275">
    <property type="component" value="Unassembled WGS sequence"/>
</dbReference>
<comment type="subunit">
    <text evidence="6">Homodimer.</text>
</comment>
<keyword evidence="11" id="KW-1185">Reference proteome</keyword>
<feature type="binding site" evidence="6">
    <location>
        <position position="66"/>
    </location>
    <ligand>
        <name>shikimate</name>
        <dbReference type="ChEBI" id="CHEBI:36208"/>
    </ligand>
</feature>
<accession>A0A166CPM5</accession>
<evidence type="ECO:0000313" key="11">
    <source>
        <dbReference type="Proteomes" id="UP000077275"/>
    </source>
</evidence>
<feature type="domain" description="Shikimate dehydrogenase substrate binding N-terminal" evidence="8">
    <location>
        <begin position="11"/>
        <end position="93"/>
    </location>
</feature>
<reference evidence="10 11" key="1">
    <citation type="submission" date="2016-04" db="EMBL/GenBank/DDBJ databases">
        <title>Genome sequence of Methanobrevibacter cuticularis DSM 11139.</title>
        <authorList>
            <person name="Poehlein A."/>
            <person name="Seedorf H."/>
            <person name="Daniel R."/>
        </authorList>
    </citation>
    <scope>NUCLEOTIDE SEQUENCE [LARGE SCALE GENOMIC DNA]</scope>
    <source>
        <strain evidence="10 11">DSM 11139</strain>
    </source>
</reference>
<feature type="binding site" evidence="6">
    <location>
        <position position="106"/>
    </location>
    <ligand>
        <name>shikimate</name>
        <dbReference type="ChEBI" id="CHEBI:36208"/>
    </ligand>
</feature>
<sequence>MINQTTRAIGLIGNPVEHSLATFMHNAAFKHLGLNYVYLLFNVKKENLNKAIAGAEALNMVGFNVTIPHKIKVINKLDEFDLMANLMGAVNTIQFKDGKSKGFNTDGPGAIKAIEEVTDLKDKKVVILGSGGAARAVSFQIAISGINDLVILNRNAKKAKSLIYDTENLLKTDNFLENEDKNNYNINPNLHFNYGTTDSVEKELKDADILIDTTPVGMYPNNNEYPLATSEMMHSDLIVNDLVYNPIETTLLKEAKKAGAKTIPGTKMLIYQGAESFKIWTGVEAPIDIMEKAVLDKLTKKE</sequence>
<evidence type="ECO:0000259" key="9">
    <source>
        <dbReference type="Pfam" id="PF18317"/>
    </source>
</evidence>
<dbReference type="STRING" id="47311.MBCUT_12450"/>
<dbReference type="GO" id="GO:0050661">
    <property type="term" value="F:NADP binding"/>
    <property type="evidence" value="ECO:0007669"/>
    <property type="project" value="InterPro"/>
</dbReference>
<comment type="similarity">
    <text evidence="6">Belongs to the shikimate dehydrogenase family.</text>
</comment>
<feature type="domain" description="Quinate/shikimate 5-dehydrogenase/glutamyl-tRNA reductase" evidence="7">
    <location>
        <begin position="115"/>
        <end position="166"/>
    </location>
</feature>
<dbReference type="InterPro" id="IPR011342">
    <property type="entry name" value="Shikimate_DH"/>
</dbReference>
<dbReference type="Pfam" id="PF08501">
    <property type="entry name" value="Shikimate_dh_N"/>
    <property type="match status" value="1"/>
</dbReference>
<dbReference type="Gene3D" id="3.40.50.720">
    <property type="entry name" value="NAD(P)-binding Rossmann-like Domain"/>
    <property type="match status" value="1"/>
</dbReference>
<dbReference type="InterPro" id="IPR013708">
    <property type="entry name" value="Shikimate_DH-bd_N"/>
</dbReference>
<feature type="binding site" evidence="6">
    <location>
        <begin position="129"/>
        <end position="133"/>
    </location>
    <ligand>
        <name>NADP(+)</name>
        <dbReference type="ChEBI" id="CHEBI:58349"/>
    </ligand>
</feature>
<dbReference type="PATRIC" id="fig|47311.3.peg.1365"/>
<dbReference type="GO" id="GO:0009073">
    <property type="term" value="P:aromatic amino acid family biosynthetic process"/>
    <property type="evidence" value="ECO:0007669"/>
    <property type="project" value="UniProtKB-KW"/>
</dbReference>
<comment type="caution">
    <text evidence="10">The sequence shown here is derived from an EMBL/GenBank/DDBJ whole genome shotgun (WGS) entry which is preliminary data.</text>
</comment>
<feature type="binding site" evidence="6">
    <location>
        <position position="244"/>
    </location>
    <ligand>
        <name>shikimate</name>
        <dbReference type="ChEBI" id="CHEBI:36208"/>
    </ligand>
</feature>
<feature type="binding site" evidence="6">
    <location>
        <position position="91"/>
    </location>
    <ligand>
        <name>shikimate</name>
        <dbReference type="ChEBI" id="CHEBI:36208"/>
    </ligand>
</feature>
<gene>
    <name evidence="6 10" type="primary">aroE</name>
    <name evidence="10" type="ORF">MBCUT_12450</name>
</gene>
<dbReference type="InterPro" id="IPR036291">
    <property type="entry name" value="NAD(P)-bd_dom_sf"/>
</dbReference>
<dbReference type="GO" id="GO:0004764">
    <property type="term" value="F:shikimate 3-dehydrogenase (NADP+) activity"/>
    <property type="evidence" value="ECO:0007669"/>
    <property type="project" value="UniProtKB-UniRule"/>
</dbReference>
<dbReference type="EC" id="1.1.1.25" evidence="1 6"/>
<dbReference type="RefSeq" id="WP_067259825.1">
    <property type="nucleotide sequence ID" value="NZ_LWMW01000106.1"/>
</dbReference>
<keyword evidence="4 6" id="KW-0560">Oxidoreductase</keyword>
<evidence type="ECO:0000259" key="8">
    <source>
        <dbReference type="Pfam" id="PF08501"/>
    </source>
</evidence>
<feature type="binding site" evidence="6">
    <location>
        <position position="242"/>
    </location>
    <ligand>
        <name>NADP(+)</name>
        <dbReference type="ChEBI" id="CHEBI:58349"/>
    </ligand>
</feature>
<evidence type="ECO:0000256" key="2">
    <source>
        <dbReference type="ARBA" id="ARBA00022605"/>
    </source>
</evidence>
<dbReference type="InterPro" id="IPR006151">
    <property type="entry name" value="Shikm_DH/Glu-tRNA_Rdtase"/>
</dbReference>
<proteinExistence type="inferred from homology"/>
<dbReference type="PANTHER" id="PTHR21089:SF1">
    <property type="entry name" value="BIFUNCTIONAL 3-DEHYDROQUINATE DEHYDRATASE_SHIKIMATE DEHYDROGENASE, CHLOROPLASTIC"/>
    <property type="match status" value="1"/>
</dbReference>
<dbReference type="SUPFAM" id="SSF51735">
    <property type="entry name" value="NAD(P)-binding Rossmann-fold domains"/>
    <property type="match status" value="1"/>
</dbReference>
<dbReference type="GO" id="GO:0009423">
    <property type="term" value="P:chorismate biosynthetic process"/>
    <property type="evidence" value="ECO:0007669"/>
    <property type="project" value="UniProtKB-UniRule"/>
</dbReference>
<dbReference type="OrthoDB" id="8744at2157"/>
<keyword evidence="2 6" id="KW-0028">Amino-acid biosynthesis</keyword>
<feature type="active site" description="Proton acceptor" evidence="6">
    <location>
        <position position="70"/>
    </location>
</feature>
<evidence type="ECO:0000313" key="10">
    <source>
        <dbReference type="EMBL" id="KZX15867.1"/>
    </source>
</evidence>
<dbReference type="HAMAP" id="MF_00222">
    <property type="entry name" value="Shikimate_DH_AroE"/>
    <property type="match status" value="1"/>
</dbReference>
<name>A0A166CPM5_9EURY</name>
<dbReference type="NCBIfam" id="TIGR00507">
    <property type="entry name" value="aroE"/>
    <property type="match status" value="1"/>
</dbReference>
<dbReference type="InterPro" id="IPR041121">
    <property type="entry name" value="SDH_C"/>
</dbReference>
<dbReference type="Gene3D" id="3.40.50.10860">
    <property type="entry name" value="Leucine Dehydrogenase, chain A, domain 1"/>
    <property type="match status" value="1"/>
</dbReference>
<comment type="caution">
    <text evidence="6">Lacks conserved residue(s) required for the propagation of feature annotation.</text>
</comment>
<feature type="binding site" evidence="6">
    <location>
        <position position="272"/>
    </location>
    <ligand>
        <name>shikimate</name>
        <dbReference type="ChEBI" id="CHEBI:36208"/>
    </ligand>
</feature>
<dbReference type="AlphaFoldDB" id="A0A166CPM5"/>
<keyword evidence="3 6" id="KW-0521">NADP</keyword>
<feature type="binding site" evidence="6">
    <location>
        <position position="265"/>
    </location>
    <ligand>
        <name>NADP(+)</name>
        <dbReference type="ChEBI" id="CHEBI:58349"/>
    </ligand>
</feature>
<dbReference type="CDD" id="cd01065">
    <property type="entry name" value="NAD_bind_Shikimate_DH"/>
    <property type="match status" value="1"/>
</dbReference>
<dbReference type="Pfam" id="PF01488">
    <property type="entry name" value="Shikimate_DH"/>
    <property type="match status" value="1"/>
</dbReference>
<dbReference type="InterPro" id="IPR022893">
    <property type="entry name" value="Shikimate_DH_fam"/>
</dbReference>
<dbReference type="NCBIfam" id="NF001314">
    <property type="entry name" value="PRK00258.2-2"/>
    <property type="match status" value="1"/>
</dbReference>
<dbReference type="GO" id="GO:0008652">
    <property type="term" value="P:amino acid biosynthetic process"/>
    <property type="evidence" value="ECO:0007669"/>
    <property type="project" value="UniProtKB-KW"/>
</dbReference>
<evidence type="ECO:0000259" key="7">
    <source>
        <dbReference type="Pfam" id="PF01488"/>
    </source>
</evidence>
<dbReference type="EMBL" id="LWMW01000106">
    <property type="protein sequence ID" value="KZX15867.1"/>
    <property type="molecule type" value="Genomic_DNA"/>
</dbReference>
<dbReference type="PANTHER" id="PTHR21089">
    <property type="entry name" value="SHIKIMATE DEHYDROGENASE"/>
    <property type="match status" value="1"/>
</dbReference>
<evidence type="ECO:0000256" key="3">
    <source>
        <dbReference type="ARBA" id="ARBA00022857"/>
    </source>
</evidence>
<evidence type="ECO:0000256" key="6">
    <source>
        <dbReference type="HAMAP-Rule" id="MF_00222"/>
    </source>
</evidence>
<dbReference type="GO" id="GO:0019632">
    <property type="term" value="P:shikimate metabolic process"/>
    <property type="evidence" value="ECO:0007669"/>
    <property type="project" value="InterPro"/>
</dbReference>